<organism evidence="2 3">
    <name type="scientific">Streptomyces qinglanensis</name>
    <dbReference type="NCBI Taxonomy" id="943816"/>
    <lineage>
        <taxon>Bacteria</taxon>
        <taxon>Bacillati</taxon>
        <taxon>Actinomycetota</taxon>
        <taxon>Actinomycetes</taxon>
        <taxon>Kitasatosporales</taxon>
        <taxon>Streptomycetaceae</taxon>
        <taxon>Streptomyces</taxon>
    </lineage>
</organism>
<dbReference type="EMBL" id="LJGV01000022">
    <property type="protein sequence ID" value="OEU98387.1"/>
    <property type="molecule type" value="Genomic_DNA"/>
</dbReference>
<feature type="transmembrane region" description="Helical" evidence="1">
    <location>
        <begin position="7"/>
        <end position="29"/>
    </location>
</feature>
<gene>
    <name evidence="2" type="ORF">AN217_11820</name>
</gene>
<evidence type="ECO:0000313" key="3">
    <source>
        <dbReference type="Proteomes" id="UP000175829"/>
    </source>
</evidence>
<dbReference type="NCBIfam" id="NF033218">
    <property type="entry name" value="anchor_AmaP"/>
    <property type="match status" value="1"/>
</dbReference>
<keyword evidence="1" id="KW-1133">Transmembrane helix</keyword>
<protein>
    <recommendedName>
        <fullName evidence="4">Alkaline shock response membrane anchor protein AmaP</fullName>
    </recommendedName>
</protein>
<dbReference type="AlphaFoldDB" id="A0A1E7K396"/>
<evidence type="ECO:0000256" key="1">
    <source>
        <dbReference type="SAM" id="Phobius"/>
    </source>
</evidence>
<feature type="transmembrane region" description="Helical" evidence="1">
    <location>
        <begin position="66"/>
        <end position="87"/>
    </location>
</feature>
<dbReference type="PATRIC" id="fig|943816.4.peg.1783"/>
<accession>A0A1E7K396</accession>
<dbReference type="Proteomes" id="UP000175829">
    <property type="component" value="Unassembled WGS sequence"/>
</dbReference>
<comment type="caution">
    <text evidence="2">The sequence shown here is derived from an EMBL/GenBank/DDBJ whole genome shotgun (WGS) entry which is preliminary data.</text>
</comment>
<evidence type="ECO:0000313" key="2">
    <source>
        <dbReference type="EMBL" id="OEU98387.1"/>
    </source>
</evidence>
<proteinExistence type="predicted"/>
<evidence type="ECO:0008006" key="4">
    <source>
        <dbReference type="Google" id="ProtNLM"/>
    </source>
</evidence>
<name>A0A1E7K396_9ACTN</name>
<sequence length="198" mass="21986">MLRTVDRVLLALVGLVLLALGLAVLFAGFDLPRRWGVTMPADWPWSRPDDVVLSDAERTRWTDEGWWWPVALAVLAVLFLLFLWWLLAQLRWQRLDGVEIDSGDGEGAVLRGRALEDAVAAEAESQPGIDRARVVLTGKRGRPRARVGLVLTAHAKPGPAVHRLHREALAHAVTSAGLRELPAEVRMRAARHRAERVS</sequence>
<keyword evidence="1" id="KW-0812">Transmembrane</keyword>
<keyword evidence="1" id="KW-0472">Membrane</keyword>
<dbReference type="RefSeq" id="WP_069991612.1">
    <property type="nucleotide sequence ID" value="NZ_LJGV01000022.1"/>
</dbReference>
<reference evidence="2 3" key="1">
    <citation type="journal article" date="2016" name="Front. Microbiol.">
        <title>Comparative Genomics Analysis of Streptomyces Species Reveals Their Adaptation to the Marine Environment and Their Diversity at the Genomic Level.</title>
        <authorList>
            <person name="Tian X."/>
            <person name="Zhang Z."/>
            <person name="Yang T."/>
            <person name="Chen M."/>
            <person name="Li J."/>
            <person name="Chen F."/>
            <person name="Yang J."/>
            <person name="Li W."/>
            <person name="Zhang B."/>
            <person name="Zhang Z."/>
            <person name="Wu J."/>
            <person name="Zhang C."/>
            <person name="Long L."/>
            <person name="Xiao J."/>
        </authorList>
    </citation>
    <scope>NUCLEOTIDE SEQUENCE [LARGE SCALE GENOMIC DNA]</scope>
    <source>
        <strain evidence="2 3">SCSIO M10379</strain>
    </source>
</reference>